<dbReference type="Proteomes" id="UP000068210">
    <property type="component" value="Chromosome"/>
</dbReference>
<dbReference type="STRING" id="1328314.Achr_1230"/>
<accession>A0A0C4WNM8</accession>
<evidence type="ECO:0000259" key="1">
    <source>
        <dbReference type="PROSITE" id="PS50943"/>
    </source>
</evidence>
<evidence type="ECO:0000313" key="2">
    <source>
        <dbReference type="EMBL" id="AJE19637.1"/>
    </source>
</evidence>
<organism evidence="2 3">
    <name type="scientific">Azotobacter chroococcum NCIMB 8003</name>
    <dbReference type="NCBI Taxonomy" id="1328314"/>
    <lineage>
        <taxon>Bacteria</taxon>
        <taxon>Pseudomonadati</taxon>
        <taxon>Pseudomonadota</taxon>
        <taxon>Gammaproteobacteria</taxon>
        <taxon>Pseudomonadales</taxon>
        <taxon>Pseudomonadaceae</taxon>
        <taxon>Azotobacter</taxon>
    </lineage>
</organism>
<dbReference type="KEGG" id="acx:Achr_1230"/>
<feature type="domain" description="HTH cro/C1-type" evidence="1">
    <location>
        <begin position="11"/>
        <end position="64"/>
    </location>
</feature>
<evidence type="ECO:0000313" key="3">
    <source>
        <dbReference type="Proteomes" id="UP000068210"/>
    </source>
</evidence>
<dbReference type="CDD" id="cd00093">
    <property type="entry name" value="HTH_XRE"/>
    <property type="match status" value="1"/>
</dbReference>
<dbReference type="InterPro" id="IPR001387">
    <property type="entry name" value="Cro/C1-type_HTH"/>
</dbReference>
<dbReference type="InterPro" id="IPR010982">
    <property type="entry name" value="Lambda_DNA-bd_dom_sf"/>
</dbReference>
<dbReference type="Pfam" id="PF01381">
    <property type="entry name" value="HTH_3"/>
    <property type="match status" value="1"/>
</dbReference>
<name>A0A0C4WNM8_9GAMM</name>
<dbReference type="GO" id="GO:0003677">
    <property type="term" value="F:DNA binding"/>
    <property type="evidence" value="ECO:0007669"/>
    <property type="project" value="InterPro"/>
</dbReference>
<gene>
    <name evidence="2" type="ORF">Achr_1230</name>
</gene>
<dbReference type="PROSITE" id="PS50943">
    <property type="entry name" value="HTH_CROC1"/>
    <property type="match status" value="1"/>
</dbReference>
<dbReference type="AlphaFoldDB" id="A0A0C4WNM8"/>
<dbReference type="Gene3D" id="1.10.260.40">
    <property type="entry name" value="lambda repressor-like DNA-binding domains"/>
    <property type="match status" value="1"/>
</dbReference>
<dbReference type="RefSeq" id="WP_039800816.1">
    <property type="nucleotide sequence ID" value="NZ_CP010415.1"/>
</dbReference>
<dbReference type="SUPFAM" id="SSF47413">
    <property type="entry name" value="lambda repressor-like DNA-binding domains"/>
    <property type="match status" value="1"/>
</dbReference>
<dbReference type="HOGENOM" id="CLU_090969_1_0_6"/>
<keyword evidence="3" id="KW-1185">Reference proteome</keyword>
<sequence length="245" mass="27931">MSELDRLVGTLKQRLKSQGITYRELATRLGLSEASVKRMFATRRFSLDRLLEIGHLLGFSLAELAQEAALSGTRLHTLSEVQERELVSDEKLLLVAVCVLNHWTFDEILAVYRLGEAECIQRLARLDRLRLLDLLPGNRVRLNVARDFDWLPAGPIRSFFRRQGLGDFLHSDFAAADEVMAFSHGMLTESALAKLQAEIRTLRRRFAELHEESLTAPLAKRHGTGMLLALREWELGAFTRLRRRA</sequence>
<reference evidence="2 3" key="1">
    <citation type="journal article" date="2015" name="PLoS ONE">
        <title>Azotobacter Genomes: The Genome of Azotobacter chroococcum NCIMB 8003 (ATCC 4412).</title>
        <authorList>
            <person name="Robson R.L."/>
            <person name="Jones R."/>
            <person name="Robson R.M."/>
            <person name="Schwartz A."/>
            <person name="Richardson T.H."/>
        </authorList>
    </citation>
    <scope>NUCLEOTIDE SEQUENCE [LARGE SCALE GENOMIC DNA]</scope>
    <source>
        <strain evidence="2 3">NCIMB 8003</strain>
    </source>
</reference>
<dbReference type="EMBL" id="CP010415">
    <property type="protein sequence ID" value="AJE19637.1"/>
    <property type="molecule type" value="Genomic_DNA"/>
</dbReference>
<protein>
    <submittedName>
        <fullName evidence="2">Transcriptional regulator, XRE family</fullName>
    </submittedName>
</protein>
<proteinExistence type="predicted"/>
<dbReference type="SMART" id="SM00530">
    <property type="entry name" value="HTH_XRE"/>
    <property type="match status" value="1"/>
</dbReference>